<dbReference type="RefSeq" id="WP_189361856.1">
    <property type="nucleotide sequence ID" value="NZ_MCIF01000002.1"/>
</dbReference>
<sequence>MSRQTEVRQPERSWLSLLAWNTRDILILAAISVVFGILLGALLYPYMLSVVLGPIVAWAWIGLYILPGFFIAYALRRPGAAFLIALLYCFVTLPISPYGPSIMITGILYACSGEMSVALGTRYRHFSLPRMALTGFLGGLVMLIIYAIFYPSSLQLALPVLMGVIAITLVSSTLSGILARYLGDAAARTGVLAGTIRREQDEI</sequence>
<dbReference type="Pfam" id="PF09819">
    <property type="entry name" value="ABC_cobalt"/>
    <property type="match status" value="1"/>
</dbReference>
<keyword evidence="3" id="KW-1185">Reference proteome</keyword>
<dbReference type="EMBL" id="MCIF01000002">
    <property type="protein sequence ID" value="RAQ96864.1"/>
    <property type="molecule type" value="Genomic_DNA"/>
</dbReference>
<keyword evidence="1" id="KW-0472">Membrane</keyword>
<organism evidence="2 3">
    <name type="scientific">Thermogemmatispora tikiterensis</name>
    <dbReference type="NCBI Taxonomy" id="1825093"/>
    <lineage>
        <taxon>Bacteria</taxon>
        <taxon>Bacillati</taxon>
        <taxon>Chloroflexota</taxon>
        <taxon>Ktedonobacteria</taxon>
        <taxon>Thermogemmatisporales</taxon>
        <taxon>Thermogemmatisporaceae</taxon>
        <taxon>Thermogemmatispora</taxon>
    </lineage>
</organism>
<feature type="transmembrane region" description="Helical" evidence="1">
    <location>
        <begin position="50"/>
        <end position="73"/>
    </location>
</feature>
<feature type="transmembrane region" description="Helical" evidence="1">
    <location>
        <begin position="156"/>
        <end position="179"/>
    </location>
</feature>
<keyword evidence="1" id="KW-1133">Transmembrane helix</keyword>
<evidence type="ECO:0000313" key="3">
    <source>
        <dbReference type="Proteomes" id="UP000248706"/>
    </source>
</evidence>
<dbReference type="InterPro" id="IPR017195">
    <property type="entry name" value="ABC_thiamin-permease_prd"/>
</dbReference>
<proteinExistence type="predicted"/>
<evidence type="ECO:0000256" key="1">
    <source>
        <dbReference type="SAM" id="Phobius"/>
    </source>
</evidence>
<feature type="transmembrane region" description="Helical" evidence="1">
    <location>
        <begin position="25"/>
        <end position="44"/>
    </location>
</feature>
<dbReference type="Proteomes" id="UP000248706">
    <property type="component" value="Unassembled WGS sequence"/>
</dbReference>
<protein>
    <submittedName>
        <fullName evidence="2">Uncharacterized protein</fullName>
    </submittedName>
</protein>
<dbReference type="AlphaFoldDB" id="A0A328VNZ3"/>
<reference evidence="2 3" key="1">
    <citation type="submission" date="2016-08" db="EMBL/GenBank/DDBJ databases">
        <title>Analysis of Carbohydrate Active Enzymes in Thermogemmatispora T81 Reveals Carbohydrate Degradation Ability.</title>
        <authorList>
            <person name="Tomazini A."/>
            <person name="Lal S."/>
            <person name="Stott M."/>
            <person name="Henrissat B."/>
            <person name="Polikarpov I."/>
            <person name="Sparling R."/>
            <person name="Levin D.B."/>
        </authorList>
    </citation>
    <scope>NUCLEOTIDE SEQUENCE [LARGE SCALE GENOMIC DNA]</scope>
    <source>
        <strain evidence="2 3">T81</strain>
    </source>
</reference>
<gene>
    <name evidence="2" type="ORF">A4R35_15105</name>
</gene>
<accession>A0A328VNZ3</accession>
<feature type="transmembrane region" description="Helical" evidence="1">
    <location>
        <begin position="131"/>
        <end position="150"/>
    </location>
</feature>
<comment type="caution">
    <text evidence="2">The sequence shown here is derived from an EMBL/GenBank/DDBJ whole genome shotgun (WGS) entry which is preliminary data.</text>
</comment>
<evidence type="ECO:0000313" key="2">
    <source>
        <dbReference type="EMBL" id="RAQ96864.1"/>
    </source>
</evidence>
<keyword evidence="1" id="KW-0812">Transmembrane</keyword>
<name>A0A328VNZ3_9CHLR</name>